<protein>
    <recommendedName>
        <fullName evidence="2">Urotensin-2 receptor</fullName>
    </recommendedName>
    <alternativeName>
        <fullName evidence="13">Urotensin II receptor</fullName>
    </alternativeName>
</protein>
<feature type="domain" description="G-protein coupled receptors family 1 profile" evidence="16">
    <location>
        <begin position="49"/>
        <end position="305"/>
    </location>
</feature>
<evidence type="ECO:0000313" key="17">
    <source>
        <dbReference type="Ensembl" id="ENSPMRP00000023014.1"/>
    </source>
</evidence>
<comment type="similarity">
    <text evidence="14">Belongs to the G-protein coupled receptor 1 family.</text>
</comment>
<dbReference type="KEGG" id="pmua:114584505"/>
<evidence type="ECO:0000256" key="13">
    <source>
        <dbReference type="ARBA" id="ARBA00032764"/>
    </source>
</evidence>
<evidence type="ECO:0000256" key="10">
    <source>
        <dbReference type="ARBA" id="ARBA00023180"/>
    </source>
</evidence>
<dbReference type="OrthoDB" id="6076970at2759"/>
<evidence type="ECO:0000256" key="12">
    <source>
        <dbReference type="ARBA" id="ARBA00025579"/>
    </source>
</evidence>
<feature type="transmembrane region" description="Helical" evidence="15">
    <location>
        <begin position="244"/>
        <end position="265"/>
    </location>
</feature>
<comment type="function">
    <text evidence="12">High affinity receptor for urotensin-2 and urotensin-2B. The activity of this receptor is mediated by a G-protein that activate a phosphatidylinositol-calcium second messenger system.</text>
</comment>
<keyword evidence="3" id="KW-1003">Cell membrane</keyword>
<evidence type="ECO:0000256" key="7">
    <source>
        <dbReference type="ARBA" id="ARBA00023136"/>
    </source>
</evidence>
<reference evidence="17" key="3">
    <citation type="submission" date="2025-09" db="UniProtKB">
        <authorList>
            <consortium name="Ensembl"/>
        </authorList>
    </citation>
    <scope>IDENTIFICATION</scope>
</reference>
<dbReference type="GO" id="GO:0097746">
    <property type="term" value="P:blood vessel diameter maintenance"/>
    <property type="evidence" value="ECO:0007669"/>
    <property type="project" value="InterPro"/>
</dbReference>
<evidence type="ECO:0000256" key="9">
    <source>
        <dbReference type="ARBA" id="ARBA00023170"/>
    </source>
</evidence>
<dbReference type="InterPro" id="IPR000670">
    <property type="entry name" value="Urot_II_rcpt"/>
</dbReference>
<keyword evidence="4 14" id="KW-0812">Transmembrane</keyword>
<dbReference type="OMA" id="GVTKRMC"/>
<comment type="subcellular location">
    <subcellularLocation>
        <location evidence="1">Cell membrane</location>
        <topology evidence="1">Multi-pass membrane protein</topology>
    </subcellularLocation>
</comment>
<keyword evidence="8" id="KW-1015">Disulfide bond</keyword>
<dbReference type="AlphaFoldDB" id="A0A670JHC1"/>
<evidence type="ECO:0000256" key="6">
    <source>
        <dbReference type="ARBA" id="ARBA00023040"/>
    </source>
</evidence>
<evidence type="ECO:0000256" key="2">
    <source>
        <dbReference type="ARBA" id="ARBA00014302"/>
    </source>
</evidence>
<keyword evidence="18" id="KW-1185">Reference proteome</keyword>
<evidence type="ECO:0000256" key="15">
    <source>
        <dbReference type="SAM" id="Phobius"/>
    </source>
</evidence>
<evidence type="ECO:0000313" key="18">
    <source>
        <dbReference type="Proteomes" id="UP000472272"/>
    </source>
</evidence>
<dbReference type="PROSITE" id="PS00237">
    <property type="entry name" value="G_PROTEIN_RECEP_F1_1"/>
    <property type="match status" value="1"/>
</dbReference>
<evidence type="ECO:0000256" key="4">
    <source>
        <dbReference type="ARBA" id="ARBA00022692"/>
    </source>
</evidence>
<accession>A0A670JHC1</accession>
<dbReference type="Pfam" id="PF00001">
    <property type="entry name" value="7tm_1"/>
    <property type="match status" value="1"/>
</dbReference>
<evidence type="ECO:0000256" key="11">
    <source>
        <dbReference type="ARBA" id="ARBA00023224"/>
    </source>
</evidence>
<dbReference type="GO" id="GO:0001604">
    <property type="term" value="F:urotensin II receptor activity"/>
    <property type="evidence" value="ECO:0007669"/>
    <property type="project" value="InterPro"/>
</dbReference>
<name>A0A670JHC1_PODMU</name>
<proteinExistence type="inferred from homology"/>
<dbReference type="FunFam" id="1.20.1070.10:FF:000183">
    <property type="entry name" value="Urotensin-2 receptor"/>
    <property type="match status" value="1"/>
</dbReference>
<dbReference type="Proteomes" id="UP000472272">
    <property type="component" value="Chromosome 14"/>
</dbReference>
<keyword evidence="5 15" id="KW-1133">Transmembrane helix</keyword>
<keyword evidence="10" id="KW-0325">Glycoprotein</keyword>
<dbReference type="RefSeq" id="XP_028562265.1">
    <property type="nucleotide sequence ID" value="XM_028706432.1"/>
</dbReference>
<dbReference type="CDD" id="cd14999">
    <property type="entry name" value="7tmA_UII-R"/>
    <property type="match status" value="1"/>
</dbReference>
<evidence type="ECO:0000256" key="8">
    <source>
        <dbReference type="ARBA" id="ARBA00023157"/>
    </source>
</evidence>
<sequence>MELGPCANLSCLLENGSAPSNTTGSASDILATSFLGCALSVMCVIGVVGNIYTLVVVNLSVRLSASMYVYVVNLALADLLYLATIPFVVCTYFVKDWYFGDVGCRVLFSLDLLTMHASIFTLTIMSTERYLAVVKPLDSLRRPGDYRRTITCSVWLLSFLLALPTMVLIDLRTSSQGGVTKRMCHPTWQMGAYKVYLTVLFITSILAPGLVICYLYIKLARTYWRSQAAVFSAKAMKRCSRQKVLYMIFSIILAYWACFIPFWLWQLLSVYRRQTGSLANATVACINFFVTCLAYSNSCINPFLYTLLSKNYKAYLRGRERNALVLIKVKHKRGSSGESVWSGSHTYTESLAVAQMQGIGNKEVFL</sequence>
<dbReference type="InterPro" id="IPR000276">
    <property type="entry name" value="GPCR_Rhodpsn"/>
</dbReference>
<keyword evidence="11 14" id="KW-0807">Transducer</keyword>
<keyword evidence="6 14" id="KW-0297">G-protein coupled receptor</keyword>
<dbReference type="PROSITE" id="PS50262">
    <property type="entry name" value="G_PROTEIN_RECEP_F1_2"/>
    <property type="match status" value="1"/>
</dbReference>
<dbReference type="GO" id="GO:0005886">
    <property type="term" value="C:plasma membrane"/>
    <property type="evidence" value="ECO:0007669"/>
    <property type="project" value="UniProtKB-SubCell"/>
</dbReference>
<gene>
    <name evidence="17" type="primary">LOC114584505</name>
</gene>
<dbReference type="GO" id="GO:0007218">
    <property type="term" value="P:neuropeptide signaling pathway"/>
    <property type="evidence" value="ECO:0007669"/>
    <property type="project" value="TreeGrafter"/>
</dbReference>
<dbReference type="Gene3D" id="1.20.1070.10">
    <property type="entry name" value="Rhodopsin 7-helix transmembrane proteins"/>
    <property type="match status" value="1"/>
</dbReference>
<dbReference type="GO" id="GO:0008217">
    <property type="term" value="P:regulation of blood pressure"/>
    <property type="evidence" value="ECO:0007669"/>
    <property type="project" value="InterPro"/>
</dbReference>
<evidence type="ECO:0000259" key="16">
    <source>
        <dbReference type="PROSITE" id="PS50262"/>
    </source>
</evidence>
<evidence type="ECO:0000256" key="1">
    <source>
        <dbReference type="ARBA" id="ARBA00004651"/>
    </source>
</evidence>
<keyword evidence="7 15" id="KW-0472">Membrane</keyword>
<reference evidence="17" key="2">
    <citation type="submission" date="2025-08" db="UniProtKB">
        <authorList>
            <consortium name="Ensembl"/>
        </authorList>
    </citation>
    <scope>IDENTIFICATION</scope>
</reference>
<dbReference type="Ensembl" id="ENSPMRT00000024446.1">
    <property type="protein sequence ID" value="ENSPMRP00000023014.1"/>
    <property type="gene ID" value="ENSPMRG00000014944.1"/>
</dbReference>
<evidence type="ECO:0000256" key="14">
    <source>
        <dbReference type="RuleBase" id="RU000688"/>
    </source>
</evidence>
<reference evidence="17 18" key="1">
    <citation type="journal article" date="2019" name="Proc. Natl. Acad. Sci. U.S.A.">
        <title>Regulatory changes in pterin and carotenoid genes underlie balanced color polymorphisms in the wall lizard.</title>
        <authorList>
            <person name="Andrade P."/>
            <person name="Pinho C."/>
            <person name="Perez I de Lanuza G."/>
            <person name="Afonso S."/>
            <person name="Brejcha J."/>
            <person name="Rubin C.J."/>
            <person name="Wallerman O."/>
            <person name="Pereira P."/>
            <person name="Sabatino S.J."/>
            <person name="Bellati A."/>
            <person name="Pellitteri-Rosa D."/>
            <person name="Bosakova Z."/>
            <person name="Bunikis I."/>
            <person name="Carretero M.A."/>
            <person name="Feiner N."/>
            <person name="Marsik P."/>
            <person name="Pauperio F."/>
            <person name="Salvi D."/>
            <person name="Soler L."/>
            <person name="While G.M."/>
            <person name="Uller T."/>
            <person name="Font E."/>
            <person name="Andersson L."/>
            <person name="Carneiro M."/>
        </authorList>
    </citation>
    <scope>NUCLEOTIDE SEQUENCE</scope>
</reference>
<dbReference type="GeneTree" id="ENSGT00940000156819"/>
<feature type="transmembrane region" description="Helical" evidence="15">
    <location>
        <begin position="29"/>
        <end position="55"/>
    </location>
</feature>
<dbReference type="InterPro" id="IPR017452">
    <property type="entry name" value="GPCR_Rhodpsn_7TM"/>
</dbReference>
<evidence type="ECO:0000256" key="5">
    <source>
        <dbReference type="ARBA" id="ARBA00022989"/>
    </source>
</evidence>
<dbReference type="PANTHER" id="PTHR24230:SF84">
    <property type="entry name" value="UROTENSIN-2 RECEPTOR"/>
    <property type="match status" value="1"/>
</dbReference>
<feature type="transmembrane region" description="Helical" evidence="15">
    <location>
        <begin position="67"/>
        <end position="94"/>
    </location>
</feature>
<dbReference type="PRINTS" id="PR00647">
    <property type="entry name" value="UROTENSIN2R"/>
</dbReference>
<feature type="transmembrane region" description="Helical" evidence="15">
    <location>
        <begin position="146"/>
        <end position="169"/>
    </location>
</feature>
<dbReference type="SUPFAM" id="SSF81321">
    <property type="entry name" value="Family A G protein-coupled receptor-like"/>
    <property type="match status" value="1"/>
</dbReference>
<dbReference type="PRINTS" id="PR00237">
    <property type="entry name" value="GPCRRHODOPSN"/>
</dbReference>
<dbReference type="GeneID" id="114584505"/>
<organism evidence="17 18">
    <name type="scientific">Podarcis muralis</name>
    <name type="common">Wall lizard</name>
    <name type="synonym">Lacerta muralis</name>
    <dbReference type="NCBI Taxonomy" id="64176"/>
    <lineage>
        <taxon>Eukaryota</taxon>
        <taxon>Metazoa</taxon>
        <taxon>Chordata</taxon>
        <taxon>Craniata</taxon>
        <taxon>Vertebrata</taxon>
        <taxon>Euteleostomi</taxon>
        <taxon>Lepidosauria</taxon>
        <taxon>Squamata</taxon>
        <taxon>Bifurcata</taxon>
        <taxon>Unidentata</taxon>
        <taxon>Episquamata</taxon>
        <taxon>Laterata</taxon>
        <taxon>Lacertibaenia</taxon>
        <taxon>Lacertidae</taxon>
        <taxon>Podarcis</taxon>
    </lineage>
</organism>
<feature type="transmembrane region" description="Helical" evidence="15">
    <location>
        <begin position="106"/>
        <end position="125"/>
    </location>
</feature>
<feature type="transmembrane region" description="Helical" evidence="15">
    <location>
        <begin position="195"/>
        <end position="217"/>
    </location>
</feature>
<keyword evidence="9 14" id="KW-0675">Receptor</keyword>
<dbReference type="PANTHER" id="PTHR24230">
    <property type="entry name" value="G-PROTEIN COUPLED RECEPTOR"/>
    <property type="match status" value="1"/>
</dbReference>
<evidence type="ECO:0000256" key="3">
    <source>
        <dbReference type="ARBA" id="ARBA00022475"/>
    </source>
</evidence>